<keyword evidence="1" id="KW-1133">Transmembrane helix</keyword>
<keyword evidence="3" id="KW-1185">Reference proteome</keyword>
<dbReference type="Proteomes" id="UP000800096">
    <property type="component" value="Unassembled WGS sequence"/>
</dbReference>
<accession>A0A6A5Q8N1</accession>
<protein>
    <submittedName>
        <fullName evidence="2">Uncharacterized protein</fullName>
    </submittedName>
</protein>
<keyword evidence="1" id="KW-0812">Transmembrane</keyword>
<reference evidence="2" key="1">
    <citation type="journal article" date="2020" name="Stud. Mycol.">
        <title>101 Dothideomycetes genomes: a test case for predicting lifestyles and emergence of pathogens.</title>
        <authorList>
            <person name="Haridas S."/>
            <person name="Albert R."/>
            <person name="Binder M."/>
            <person name="Bloem J."/>
            <person name="Labutti K."/>
            <person name="Salamov A."/>
            <person name="Andreopoulos B."/>
            <person name="Baker S."/>
            <person name="Barry K."/>
            <person name="Bills G."/>
            <person name="Bluhm B."/>
            <person name="Cannon C."/>
            <person name="Castanera R."/>
            <person name="Culley D."/>
            <person name="Daum C."/>
            <person name="Ezra D."/>
            <person name="Gonzalez J."/>
            <person name="Henrissat B."/>
            <person name="Kuo A."/>
            <person name="Liang C."/>
            <person name="Lipzen A."/>
            <person name="Lutzoni F."/>
            <person name="Magnuson J."/>
            <person name="Mondo S."/>
            <person name="Nolan M."/>
            <person name="Ohm R."/>
            <person name="Pangilinan J."/>
            <person name="Park H.-J."/>
            <person name="Ramirez L."/>
            <person name="Alfaro M."/>
            <person name="Sun H."/>
            <person name="Tritt A."/>
            <person name="Yoshinaga Y."/>
            <person name="Zwiers L.-H."/>
            <person name="Turgeon B."/>
            <person name="Goodwin S."/>
            <person name="Spatafora J."/>
            <person name="Crous P."/>
            <person name="Grigoriev I."/>
        </authorList>
    </citation>
    <scope>NUCLEOTIDE SEQUENCE</scope>
    <source>
        <strain evidence="2">HMLAC05119</strain>
    </source>
</reference>
<dbReference type="EMBL" id="ML979147">
    <property type="protein sequence ID" value="KAF1910974.1"/>
    <property type="molecule type" value="Genomic_DNA"/>
</dbReference>
<evidence type="ECO:0000256" key="1">
    <source>
        <dbReference type="SAM" id="Phobius"/>
    </source>
</evidence>
<feature type="transmembrane region" description="Helical" evidence="1">
    <location>
        <begin position="41"/>
        <end position="58"/>
    </location>
</feature>
<organism evidence="2 3">
    <name type="scientific">Ampelomyces quisqualis</name>
    <name type="common">Powdery mildew agent</name>
    <dbReference type="NCBI Taxonomy" id="50730"/>
    <lineage>
        <taxon>Eukaryota</taxon>
        <taxon>Fungi</taxon>
        <taxon>Dikarya</taxon>
        <taxon>Ascomycota</taxon>
        <taxon>Pezizomycotina</taxon>
        <taxon>Dothideomycetes</taxon>
        <taxon>Pleosporomycetidae</taxon>
        <taxon>Pleosporales</taxon>
        <taxon>Pleosporineae</taxon>
        <taxon>Phaeosphaeriaceae</taxon>
        <taxon>Ampelomyces</taxon>
    </lineage>
</organism>
<evidence type="ECO:0000313" key="3">
    <source>
        <dbReference type="Proteomes" id="UP000800096"/>
    </source>
</evidence>
<proteinExistence type="predicted"/>
<keyword evidence="1" id="KW-0472">Membrane</keyword>
<dbReference type="AlphaFoldDB" id="A0A6A5Q8N1"/>
<evidence type="ECO:0000313" key="2">
    <source>
        <dbReference type="EMBL" id="KAF1910974.1"/>
    </source>
</evidence>
<sequence length="133" mass="14912">MTGIAEQAWELVSRLWRLMSDIFALVSPTSTVIDYLDGNPGAALGGVVIILALCYGFWNRHEFQGHDHQVQRKGWLDFGTLFLGLAFLICSPRQTTTYPAMPHVEPLQCADMTTGCIEPPVMVSKLLWDLEHH</sequence>
<name>A0A6A5Q8N1_AMPQU</name>
<gene>
    <name evidence="2" type="ORF">BDU57DRAFT_543594</name>
</gene>